<feature type="domain" description="HNH nuclease" evidence="1">
    <location>
        <begin position="199"/>
        <end position="251"/>
    </location>
</feature>
<gene>
    <name evidence="2" type="ORF">KSS94_17175</name>
</gene>
<proteinExistence type="predicted"/>
<organism evidence="2 3">
    <name type="scientific">Pseudomonas fakonensis</name>
    <dbReference type="NCBI Taxonomy" id="2842355"/>
    <lineage>
        <taxon>Bacteria</taxon>
        <taxon>Pseudomonadati</taxon>
        <taxon>Pseudomonadota</taxon>
        <taxon>Gammaproteobacteria</taxon>
        <taxon>Pseudomonadales</taxon>
        <taxon>Pseudomonadaceae</taxon>
        <taxon>Pseudomonas</taxon>
    </lineage>
</organism>
<dbReference type="RefSeq" id="WP_217839293.1">
    <property type="nucleotide sequence ID" value="NZ_CP077076.1"/>
</dbReference>
<dbReference type="Pfam" id="PF13391">
    <property type="entry name" value="HNH_2"/>
    <property type="match status" value="1"/>
</dbReference>
<evidence type="ECO:0000313" key="2">
    <source>
        <dbReference type="EMBL" id="QXH49676.1"/>
    </source>
</evidence>
<evidence type="ECO:0000313" key="3">
    <source>
        <dbReference type="Proteomes" id="UP001046350"/>
    </source>
</evidence>
<keyword evidence="2" id="KW-0378">Hydrolase</keyword>
<dbReference type="InterPro" id="IPR003615">
    <property type="entry name" value="HNH_nuc"/>
</dbReference>
<accession>A0ABX8N1P7</accession>
<sequence>MQYFWVNLGTTHKEARNGEFLWAPLSPKSSKGAATRTHWENVGRVKSGDLIFCYNDNFLRAIATAKNDAYEASRPATRSFSEWKNVGYRVDVEITELKRRVHSRDIASDYQARFDENTTPSLFNVKGGVNQIYMAQVPSDAAVYLLEQAEVISDYEDLLIDAGASERAPSATTREALIKARVGQGAFRTSLLKRWGSKCALTGLSNKNLLIASHIYPWASCNNDARLDPDNGLLLAAHIDRLFEYGLIAFNGLGELLISPKLSTTEQEILGLQRFKAIKGLNRGNLAYLKKHRTRHSFG</sequence>
<protein>
    <submittedName>
        <fullName evidence="2">HNH endonuclease</fullName>
    </submittedName>
</protein>
<reference evidence="2" key="1">
    <citation type="journal article" date="2021" name="Microorganisms">
        <title>The Ever-Expanding Pseudomonas Genus: Description of 43 New Species and Partition of the Pseudomonas putida Group.</title>
        <authorList>
            <person name="Girard L."/>
            <person name="Lood C."/>
            <person name="Hofte M."/>
            <person name="Vandamme P."/>
            <person name="Rokni-Zadeh H."/>
            <person name="van Noort V."/>
            <person name="Lavigne R."/>
            <person name="De Mot R."/>
        </authorList>
    </citation>
    <scope>NUCLEOTIDE SEQUENCE</scope>
    <source>
        <strain evidence="2">COW40</strain>
    </source>
</reference>
<dbReference type="EMBL" id="CP077076">
    <property type="protein sequence ID" value="QXH49676.1"/>
    <property type="molecule type" value="Genomic_DNA"/>
</dbReference>
<dbReference type="Proteomes" id="UP001046350">
    <property type="component" value="Chromosome"/>
</dbReference>
<name>A0ABX8N1P7_9PSED</name>
<keyword evidence="2" id="KW-0540">Nuclease</keyword>
<dbReference type="GO" id="GO:0004519">
    <property type="term" value="F:endonuclease activity"/>
    <property type="evidence" value="ECO:0007669"/>
    <property type="project" value="UniProtKB-KW"/>
</dbReference>
<evidence type="ECO:0000259" key="1">
    <source>
        <dbReference type="Pfam" id="PF13391"/>
    </source>
</evidence>
<keyword evidence="2" id="KW-0255">Endonuclease</keyword>
<keyword evidence="3" id="KW-1185">Reference proteome</keyword>